<dbReference type="AlphaFoldDB" id="A0A7W6WMB9"/>
<dbReference type="RefSeq" id="WP_184437532.1">
    <property type="nucleotide sequence ID" value="NZ_JACIGI010000043.1"/>
</dbReference>
<protein>
    <recommendedName>
        <fullName evidence="3">DUF1844 domain-containing protein</fullName>
    </recommendedName>
</protein>
<evidence type="ECO:0000313" key="2">
    <source>
        <dbReference type="Proteomes" id="UP000555728"/>
    </source>
</evidence>
<evidence type="ECO:0008006" key="3">
    <source>
        <dbReference type="Google" id="ProtNLM"/>
    </source>
</evidence>
<accession>A0A7W6WMB9</accession>
<dbReference type="EMBL" id="JACIGI010000043">
    <property type="protein sequence ID" value="MBB4287608.1"/>
    <property type="molecule type" value="Genomic_DNA"/>
</dbReference>
<proteinExistence type="predicted"/>
<organism evidence="1 2">
    <name type="scientific">Roseospira goensis</name>
    <dbReference type="NCBI Taxonomy" id="391922"/>
    <lineage>
        <taxon>Bacteria</taxon>
        <taxon>Pseudomonadati</taxon>
        <taxon>Pseudomonadota</taxon>
        <taxon>Alphaproteobacteria</taxon>
        <taxon>Rhodospirillales</taxon>
        <taxon>Rhodospirillaceae</taxon>
        <taxon>Roseospira</taxon>
    </lineage>
</organism>
<keyword evidence="2" id="KW-1185">Reference proteome</keyword>
<sequence>MVDDTPNTDAMAAALAAYTLSVLMLRSLDQSGALPPGDAQRIVRNALLRLERSAEDDPSVATGARELLQGLAADLGVPMTKPQ</sequence>
<dbReference type="Proteomes" id="UP000555728">
    <property type="component" value="Unassembled WGS sequence"/>
</dbReference>
<comment type="caution">
    <text evidence="1">The sequence shown here is derived from an EMBL/GenBank/DDBJ whole genome shotgun (WGS) entry which is preliminary data.</text>
</comment>
<evidence type="ECO:0000313" key="1">
    <source>
        <dbReference type="EMBL" id="MBB4287608.1"/>
    </source>
</evidence>
<gene>
    <name evidence="1" type="ORF">GGD88_003360</name>
</gene>
<reference evidence="1 2" key="1">
    <citation type="submission" date="2020-08" db="EMBL/GenBank/DDBJ databases">
        <title>Genome sequencing of Purple Non-Sulfur Bacteria from various extreme environments.</title>
        <authorList>
            <person name="Mayer M."/>
        </authorList>
    </citation>
    <scope>NUCLEOTIDE SEQUENCE [LARGE SCALE GENOMIC DNA]</scope>
    <source>
        <strain evidence="1 2">JA135</strain>
    </source>
</reference>
<name>A0A7W6WMB9_9PROT</name>